<evidence type="ECO:0000313" key="3">
    <source>
        <dbReference type="EMBL" id="PBK91894.1"/>
    </source>
</evidence>
<dbReference type="InParanoid" id="A0A2H3DDL4"/>
<feature type="transmembrane region" description="Helical" evidence="2">
    <location>
        <begin position="29"/>
        <end position="48"/>
    </location>
</feature>
<evidence type="ECO:0000313" key="4">
    <source>
        <dbReference type="Proteomes" id="UP000217790"/>
    </source>
</evidence>
<feature type="region of interest" description="Disordered" evidence="1">
    <location>
        <begin position="79"/>
        <end position="99"/>
    </location>
</feature>
<accession>A0A2H3DDL4</accession>
<evidence type="ECO:0000256" key="1">
    <source>
        <dbReference type="SAM" id="MobiDB-lite"/>
    </source>
</evidence>
<organism evidence="3 4">
    <name type="scientific">Armillaria gallica</name>
    <name type="common">Bulbous honey fungus</name>
    <name type="synonym">Armillaria bulbosa</name>
    <dbReference type="NCBI Taxonomy" id="47427"/>
    <lineage>
        <taxon>Eukaryota</taxon>
        <taxon>Fungi</taxon>
        <taxon>Dikarya</taxon>
        <taxon>Basidiomycota</taxon>
        <taxon>Agaricomycotina</taxon>
        <taxon>Agaricomycetes</taxon>
        <taxon>Agaricomycetidae</taxon>
        <taxon>Agaricales</taxon>
        <taxon>Marasmiineae</taxon>
        <taxon>Physalacriaceae</taxon>
        <taxon>Armillaria</taxon>
    </lineage>
</organism>
<dbReference type="AlphaFoldDB" id="A0A2H3DDL4"/>
<keyword evidence="2" id="KW-1133">Transmembrane helix</keyword>
<evidence type="ECO:0000256" key="2">
    <source>
        <dbReference type="SAM" id="Phobius"/>
    </source>
</evidence>
<name>A0A2H3DDL4_ARMGA</name>
<keyword evidence="2" id="KW-0812">Transmembrane</keyword>
<sequence>MWPMDFVIIQLILTRQLTTLEKYYSPQMVGHAILIVSQLMLYSTLRLLGNAVQRKISRSPTLRRIFQWKTHYLSREFSSRFPSESSSAPPSSLPSLTSSDFPEFNTSHRHPILLARARVLYVPTGFRAASTQLLS</sequence>
<gene>
    <name evidence="3" type="ORF">ARMGADRAFT_192091</name>
</gene>
<protein>
    <submittedName>
        <fullName evidence="3">Uncharacterized protein</fullName>
    </submittedName>
</protein>
<proteinExistence type="predicted"/>
<dbReference type="Proteomes" id="UP000217790">
    <property type="component" value="Unassembled WGS sequence"/>
</dbReference>
<keyword evidence="4" id="KW-1185">Reference proteome</keyword>
<dbReference type="EMBL" id="KZ293660">
    <property type="protein sequence ID" value="PBK91894.1"/>
    <property type="molecule type" value="Genomic_DNA"/>
</dbReference>
<keyword evidence="2" id="KW-0472">Membrane</keyword>
<reference evidence="4" key="1">
    <citation type="journal article" date="2017" name="Nat. Ecol. Evol.">
        <title>Genome expansion and lineage-specific genetic innovations in the forest pathogenic fungi Armillaria.</title>
        <authorList>
            <person name="Sipos G."/>
            <person name="Prasanna A.N."/>
            <person name="Walter M.C."/>
            <person name="O'Connor E."/>
            <person name="Balint B."/>
            <person name="Krizsan K."/>
            <person name="Kiss B."/>
            <person name="Hess J."/>
            <person name="Varga T."/>
            <person name="Slot J."/>
            <person name="Riley R."/>
            <person name="Boka B."/>
            <person name="Rigling D."/>
            <person name="Barry K."/>
            <person name="Lee J."/>
            <person name="Mihaltcheva S."/>
            <person name="LaButti K."/>
            <person name="Lipzen A."/>
            <person name="Waldron R."/>
            <person name="Moloney N.M."/>
            <person name="Sperisen C."/>
            <person name="Kredics L."/>
            <person name="Vagvoelgyi C."/>
            <person name="Patrignani A."/>
            <person name="Fitzpatrick D."/>
            <person name="Nagy I."/>
            <person name="Doyle S."/>
            <person name="Anderson J.B."/>
            <person name="Grigoriev I.V."/>
            <person name="Gueldener U."/>
            <person name="Muensterkoetter M."/>
            <person name="Nagy L.G."/>
        </authorList>
    </citation>
    <scope>NUCLEOTIDE SEQUENCE [LARGE SCALE GENOMIC DNA]</scope>
    <source>
        <strain evidence="4">Ar21-2</strain>
    </source>
</reference>